<feature type="region of interest" description="Disordered" evidence="1">
    <location>
        <begin position="1"/>
        <end position="32"/>
    </location>
</feature>
<organism evidence="2 3">
    <name type="scientific">Metarhizium rileyi (strain RCEF 4871)</name>
    <name type="common">Nomuraea rileyi</name>
    <dbReference type="NCBI Taxonomy" id="1649241"/>
    <lineage>
        <taxon>Eukaryota</taxon>
        <taxon>Fungi</taxon>
        <taxon>Dikarya</taxon>
        <taxon>Ascomycota</taxon>
        <taxon>Pezizomycotina</taxon>
        <taxon>Sordariomycetes</taxon>
        <taxon>Hypocreomycetidae</taxon>
        <taxon>Hypocreales</taxon>
        <taxon>Clavicipitaceae</taxon>
        <taxon>Metarhizium</taxon>
    </lineage>
</organism>
<dbReference type="AlphaFoldDB" id="A0A167FPJ4"/>
<dbReference type="OrthoDB" id="3553044at2759"/>
<sequence>MDYEHSRRLSSSTSSIASNSSWEVHDNDSPLTMSRQSSLRFFTYRRDRASSPSSTSTSSRSCEGMSTEETRELWRCMLHLQQMYSCYNSTRIDLALNAGDAGIDLMPNPFIIDTLNDSLIDLPDEGWDMLDRCLQPASQPSPTKAKPQNKSLDSAMRRLSLLSSSP</sequence>
<feature type="region of interest" description="Disordered" evidence="1">
    <location>
        <begin position="136"/>
        <end position="166"/>
    </location>
</feature>
<evidence type="ECO:0000313" key="2">
    <source>
        <dbReference type="EMBL" id="OAA45567.1"/>
    </source>
</evidence>
<protein>
    <submittedName>
        <fullName evidence="2">Uncharacterized protein</fullName>
    </submittedName>
</protein>
<name>A0A167FPJ4_METRR</name>
<reference evidence="2 3" key="1">
    <citation type="journal article" date="2016" name="Genome Biol. Evol.">
        <title>Divergent and convergent evolution of fungal pathogenicity.</title>
        <authorList>
            <person name="Shang Y."/>
            <person name="Xiao G."/>
            <person name="Zheng P."/>
            <person name="Cen K."/>
            <person name="Zhan S."/>
            <person name="Wang C."/>
        </authorList>
    </citation>
    <scope>NUCLEOTIDE SEQUENCE [LARGE SCALE GENOMIC DNA]</scope>
    <source>
        <strain evidence="2 3">RCEF 4871</strain>
    </source>
</reference>
<keyword evidence="3" id="KW-1185">Reference proteome</keyword>
<accession>A0A167FPJ4</accession>
<feature type="compositionally biased region" description="Low complexity" evidence="1">
    <location>
        <begin position="9"/>
        <end position="21"/>
    </location>
</feature>
<gene>
    <name evidence="2" type="ORF">NOR_03356</name>
</gene>
<feature type="compositionally biased region" description="Low complexity" evidence="1">
    <location>
        <begin position="151"/>
        <end position="166"/>
    </location>
</feature>
<evidence type="ECO:0000313" key="3">
    <source>
        <dbReference type="Proteomes" id="UP000243498"/>
    </source>
</evidence>
<comment type="caution">
    <text evidence="2">The sequence shown here is derived from an EMBL/GenBank/DDBJ whole genome shotgun (WGS) entry which is preliminary data.</text>
</comment>
<dbReference type="STRING" id="1081105.A0A167FPJ4"/>
<dbReference type="EMBL" id="AZHC01000008">
    <property type="protein sequence ID" value="OAA45567.1"/>
    <property type="molecule type" value="Genomic_DNA"/>
</dbReference>
<dbReference type="OMA" id="LWRCMLH"/>
<proteinExistence type="predicted"/>
<evidence type="ECO:0000256" key="1">
    <source>
        <dbReference type="SAM" id="MobiDB-lite"/>
    </source>
</evidence>
<dbReference type="Proteomes" id="UP000243498">
    <property type="component" value="Unassembled WGS sequence"/>
</dbReference>
<feature type="compositionally biased region" description="Polar residues" evidence="1">
    <location>
        <begin position="136"/>
        <end position="150"/>
    </location>
</feature>